<organism evidence="1 2">
    <name type="scientific">Capsicum baccatum</name>
    <name type="common">Peruvian pepper</name>
    <dbReference type="NCBI Taxonomy" id="33114"/>
    <lineage>
        <taxon>Eukaryota</taxon>
        <taxon>Viridiplantae</taxon>
        <taxon>Streptophyta</taxon>
        <taxon>Embryophyta</taxon>
        <taxon>Tracheophyta</taxon>
        <taxon>Spermatophyta</taxon>
        <taxon>Magnoliopsida</taxon>
        <taxon>eudicotyledons</taxon>
        <taxon>Gunneridae</taxon>
        <taxon>Pentapetalae</taxon>
        <taxon>asterids</taxon>
        <taxon>lamiids</taxon>
        <taxon>Solanales</taxon>
        <taxon>Solanaceae</taxon>
        <taxon>Solanoideae</taxon>
        <taxon>Capsiceae</taxon>
        <taxon>Capsicum</taxon>
    </lineage>
</organism>
<proteinExistence type="predicted"/>
<evidence type="ECO:0000313" key="2">
    <source>
        <dbReference type="Proteomes" id="UP000224567"/>
    </source>
</evidence>
<name>A0A2G2V3Y4_CAPBA</name>
<reference evidence="2" key="2">
    <citation type="journal article" date="2017" name="J. Anim. Genet.">
        <title>Multiple reference genome sequences of hot pepper reveal the massive evolution of plant disease resistance genes by retroduplication.</title>
        <authorList>
            <person name="Kim S."/>
            <person name="Park J."/>
            <person name="Yeom S.-I."/>
            <person name="Kim Y.-M."/>
            <person name="Seo E."/>
            <person name="Kim K.-T."/>
            <person name="Kim M.-S."/>
            <person name="Lee J.M."/>
            <person name="Cheong K."/>
            <person name="Shin H.-S."/>
            <person name="Kim S.-B."/>
            <person name="Han K."/>
            <person name="Lee J."/>
            <person name="Park M."/>
            <person name="Lee H.-A."/>
            <person name="Lee H.-Y."/>
            <person name="Lee Y."/>
            <person name="Oh S."/>
            <person name="Lee J.H."/>
            <person name="Choi E."/>
            <person name="Choi E."/>
            <person name="Lee S.E."/>
            <person name="Jeon J."/>
            <person name="Kim H."/>
            <person name="Choi G."/>
            <person name="Song H."/>
            <person name="Lee J."/>
            <person name="Lee S.-C."/>
            <person name="Kwon J.-K."/>
            <person name="Lee H.-Y."/>
            <person name="Koo N."/>
            <person name="Hong Y."/>
            <person name="Kim R.W."/>
            <person name="Kang W.-H."/>
            <person name="Huh J.H."/>
            <person name="Kang B.-C."/>
            <person name="Yang T.-J."/>
            <person name="Lee Y.-H."/>
            <person name="Bennetzen J.L."/>
            <person name="Choi D."/>
        </authorList>
    </citation>
    <scope>NUCLEOTIDE SEQUENCE [LARGE SCALE GENOMIC DNA]</scope>
    <source>
        <strain evidence="2">cv. PBC81</strain>
    </source>
</reference>
<dbReference type="AlphaFoldDB" id="A0A2G2V3Y4"/>
<keyword evidence="2" id="KW-1185">Reference proteome</keyword>
<dbReference type="EMBL" id="MLFT02000347">
    <property type="protein sequence ID" value="PHT27628.1"/>
    <property type="molecule type" value="Genomic_DNA"/>
</dbReference>
<evidence type="ECO:0000313" key="1">
    <source>
        <dbReference type="EMBL" id="PHT27628.1"/>
    </source>
</evidence>
<gene>
    <name evidence="1" type="ORF">CQW23_32768</name>
</gene>
<reference evidence="1 2" key="1">
    <citation type="journal article" date="2017" name="Genome Biol.">
        <title>New reference genome sequences of hot pepper reveal the massive evolution of plant disease-resistance genes by retroduplication.</title>
        <authorList>
            <person name="Kim S."/>
            <person name="Park J."/>
            <person name="Yeom S.I."/>
            <person name="Kim Y.M."/>
            <person name="Seo E."/>
            <person name="Kim K.T."/>
            <person name="Kim M.S."/>
            <person name="Lee J.M."/>
            <person name="Cheong K."/>
            <person name="Shin H.S."/>
            <person name="Kim S.B."/>
            <person name="Han K."/>
            <person name="Lee J."/>
            <person name="Park M."/>
            <person name="Lee H.A."/>
            <person name="Lee H.Y."/>
            <person name="Lee Y."/>
            <person name="Oh S."/>
            <person name="Lee J.H."/>
            <person name="Choi E."/>
            <person name="Choi E."/>
            <person name="Lee S.E."/>
            <person name="Jeon J."/>
            <person name="Kim H."/>
            <person name="Choi G."/>
            <person name="Song H."/>
            <person name="Lee J."/>
            <person name="Lee S.C."/>
            <person name="Kwon J.K."/>
            <person name="Lee H.Y."/>
            <person name="Koo N."/>
            <person name="Hong Y."/>
            <person name="Kim R.W."/>
            <person name="Kang W.H."/>
            <person name="Huh J.H."/>
            <person name="Kang B.C."/>
            <person name="Yang T.J."/>
            <person name="Lee Y.H."/>
            <person name="Bennetzen J.L."/>
            <person name="Choi D."/>
        </authorList>
    </citation>
    <scope>NUCLEOTIDE SEQUENCE [LARGE SCALE GENOMIC DNA]</scope>
    <source>
        <strain evidence="2">cv. PBC81</strain>
    </source>
</reference>
<dbReference type="Proteomes" id="UP000224567">
    <property type="component" value="Unassembled WGS sequence"/>
</dbReference>
<sequence length="108" mass="11774">MQVAIHAQKYFMHLKVIPKEKRRARILDITREDAKVVGTLQVVPSTKKKSTLPGESINADQTIAAAKGESAVANRFSMNAPQDMVAAHVSRLPSFAPSSVFNVVDSPM</sequence>
<comment type="caution">
    <text evidence="1">The sequence shown here is derived from an EMBL/GenBank/DDBJ whole genome shotgun (WGS) entry which is preliminary data.</text>
</comment>
<accession>A0A2G2V3Y4</accession>
<protein>
    <submittedName>
        <fullName evidence="1">Uncharacterized protein</fullName>
    </submittedName>
</protein>